<evidence type="ECO:0000313" key="3">
    <source>
        <dbReference type="Proteomes" id="UP001195769"/>
    </source>
</evidence>
<evidence type="ECO:0000256" key="1">
    <source>
        <dbReference type="SAM" id="MobiDB-lite"/>
    </source>
</evidence>
<dbReference type="Proteomes" id="UP001195769">
    <property type="component" value="Unassembled WGS sequence"/>
</dbReference>
<sequence>MSTRRVTRAKNATQHPGIPDITPKKKHRTAEEVAAERQSKLDAKEEKERTKRAGIKHVARYEKKQADQDVVTDATPRAVQPKPKPKPVPSKRKAVVAPPAVKEDTPPSDAEMSDARAAPSVPKPRPIPRKQKAIIHTPAVEDNGFLSDAEMHDAAVDSSTFNPDPTQPSDTTASDLDADGSDSAMPLSPPRKKTKVSGKKAGKVTKTSVRDAIKAVQQTHMSGKSKAADRKKTAPCSTISLHADDSDESDILVVKATLKKAPSKQPAAVQPDDDDGVEQKLWRRVFVSTYMQYIATLANPWEVPPKLACQKLQVIWDAIFPNISYTVTSTSTVYLITVQSVADSYRSFIGSAAIAIIIAYLESQETLKHSDDNCVEFATYTLDKLRFLYKKANGDDKSKFRGLYQGAFVVQMFGAHFTAINGARKIHGLEKPGDNLNPVGGLALSCAAVERALTLIATRTITIKMVLTAKGKSIPLPKTLNHSTGKVSNRQTGFNDVTWGSSTRSYVKSIMRSFRDEKFQAVITSAKEFSKKSHRSGNDRAIDDAVDDEDLDERAQLVDISESESGSEDSDHTIGSDVG</sequence>
<dbReference type="GeneID" id="64672146"/>
<feature type="region of interest" description="Disordered" evidence="1">
    <location>
        <begin position="1"/>
        <end position="207"/>
    </location>
</feature>
<feature type="compositionally biased region" description="Basic and acidic residues" evidence="1">
    <location>
        <begin position="29"/>
        <end position="51"/>
    </location>
</feature>
<feature type="compositionally biased region" description="Basic and acidic residues" evidence="1">
    <location>
        <begin position="569"/>
        <end position="579"/>
    </location>
</feature>
<dbReference type="RefSeq" id="XP_041217829.1">
    <property type="nucleotide sequence ID" value="XM_041377848.1"/>
</dbReference>
<dbReference type="AlphaFoldDB" id="A0AAD4DQX2"/>
<feature type="compositionally biased region" description="Basic residues" evidence="1">
    <location>
        <begin position="83"/>
        <end position="94"/>
    </location>
</feature>
<feature type="compositionally biased region" description="Basic residues" evidence="1">
    <location>
        <begin position="190"/>
        <end position="203"/>
    </location>
</feature>
<name>A0AAD4DQX2_9AGAM</name>
<accession>A0AAD4DQX2</accession>
<feature type="region of interest" description="Disordered" evidence="1">
    <location>
        <begin position="533"/>
        <end position="579"/>
    </location>
</feature>
<protein>
    <submittedName>
        <fullName evidence="2">Uncharacterized protein</fullName>
    </submittedName>
</protein>
<feature type="compositionally biased region" description="Polar residues" evidence="1">
    <location>
        <begin position="157"/>
        <end position="168"/>
    </location>
</feature>
<dbReference type="EMBL" id="JABBWK010000140">
    <property type="protein sequence ID" value="KAG1890563.1"/>
    <property type="molecule type" value="Genomic_DNA"/>
</dbReference>
<reference evidence="2" key="1">
    <citation type="journal article" date="2020" name="New Phytol.">
        <title>Comparative genomics reveals dynamic genome evolution in host specialist ectomycorrhizal fungi.</title>
        <authorList>
            <person name="Lofgren L.A."/>
            <person name="Nguyen N.H."/>
            <person name="Vilgalys R."/>
            <person name="Ruytinx J."/>
            <person name="Liao H.L."/>
            <person name="Branco S."/>
            <person name="Kuo A."/>
            <person name="LaButti K."/>
            <person name="Lipzen A."/>
            <person name="Andreopoulos W."/>
            <person name="Pangilinan J."/>
            <person name="Riley R."/>
            <person name="Hundley H."/>
            <person name="Na H."/>
            <person name="Barry K."/>
            <person name="Grigoriev I.V."/>
            <person name="Stajich J.E."/>
            <person name="Kennedy P.G."/>
        </authorList>
    </citation>
    <scope>NUCLEOTIDE SEQUENCE</scope>
    <source>
        <strain evidence="2">FC203</strain>
    </source>
</reference>
<comment type="caution">
    <text evidence="2">The sequence shown here is derived from an EMBL/GenBank/DDBJ whole genome shotgun (WGS) entry which is preliminary data.</text>
</comment>
<gene>
    <name evidence="2" type="ORF">F5891DRAFT_987006</name>
</gene>
<keyword evidence="3" id="KW-1185">Reference proteome</keyword>
<evidence type="ECO:0000313" key="2">
    <source>
        <dbReference type="EMBL" id="KAG1890563.1"/>
    </source>
</evidence>
<proteinExistence type="predicted"/>
<organism evidence="2 3">
    <name type="scientific">Suillus fuscotomentosus</name>
    <dbReference type="NCBI Taxonomy" id="1912939"/>
    <lineage>
        <taxon>Eukaryota</taxon>
        <taxon>Fungi</taxon>
        <taxon>Dikarya</taxon>
        <taxon>Basidiomycota</taxon>
        <taxon>Agaricomycotina</taxon>
        <taxon>Agaricomycetes</taxon>
        <taxon>Agaricomycetidae</taxon>
        <taxon>Boletales</taxon>
        <taxon>Suillineae</taxon>
        <taxon>Suillaceae</taxon>
        <taxon>Suillus</taxon>
    </lineage>
</organism>
<feature type="compositionally biased region" description="Basic and acidic residues" evidence="1">
    <location>
        <begin position="533"/>
        <end position="543"/>
    </location>
</feature>